<dbReference type="PANTHER" id="PTHR42951:SF15">
    <property type="entry name" value="METALLO-BETA-LACTAMASE SUPERFAMILY PROTEIN"/>
    <property type="match status" value="1"/>
</dbReference>
<evidence type="ECO:0000313" key="5">
    <source>
        <dbReference type="EMBL" id="MFC0212940.1"/>
    </source>
</evidence>
<accession>A0ABV6DJX6</accession>
<name>A0ABV6DJX6_9BACL</name>
<evidence type="ECO:0000313" key="6">
    <source>
        <dbReference type="Proteomes" id="UP001589776"/>
    </source>
</evidence>
<sequence length="255" mass="28623">MADVYALEISLTHEGGHQHIYPVLIKDDQDTVLVDCGYPHFIIQLQEAAERYGCKLDAVNKMIVTHHDIDHMGCLAAFKRAYPHIEIIAHELEIPYISGLKKSLRLEQAESTLSQMPDEAKAHAEQFIAMLRSIEPAAVDKAVTHAERLPWCGGIEIIHTPGHMPGHISLYLSSSKTLIAGDVVVIEDGRLEIANPQYTLDMEEAVRSVRLLLEYDIDRLICYHGGLFEGNIREALGELIVRYASQKSIIEKELH</sequence>
<protein>
    <submittedName>
        <fullName evidence="5">MBL fold metallo-hydrolase</fullName>
    </submittedName>
</protein>
<comment type="function">
    <text evidence="2">Counteracts the endogenous Pycsar antiviral defense system. Phosphodiesterase that enables metal-dependent hydrolysis of host cyclic nucleotide Pycsar defense signals such as cCMP and cUMP.</text>
</comment>
<evidence type="ECO:0000256" key="2">
    <source>
        <dbReference type="ARBA" id="ARBA00034301"/>
    </source>
</evidence>
<dbReference type="InterPro" id="IPR036866">
    <property type="entry name" value="RibonucZ/Hydroxyglut_hydro"/>
</dbReference>
<dbReference type="Proteomes" id="UP001589776">
    <property type="component" value="Unassembled WGS sequence"/>
</dbReference>
<evidence type="ECO:0000259" key="4">
    <source>
        <dbReference type="SMART" id="SM00849"/>
    </source>
</evidence>
<reference evidence="5 6" key="1">
    <citation type="submission" date="2024-09" db="EMBL/GenBank/DDBJ databases">
        <authorList>
            <person name="Sun Q."/>
            <person name="Mori K."/>
        </authorList>
    </citation>
    <scope>NUCLEOTIDE SEQUENCE [LARGE SCALE GENOMIC DNA]</scope>
    <source>
        <strain evidence="5 6">CCM 7759</strain>
    </source>
</reference>
<gene>
    <name evidence="5" type="ORF">ACFFK0_10830</name>
</gene>
<dbReference type="Pfam" id="PF00753">
    <property type="entry name" value="Lactamase_B"/>
    <property type="match status" value="1"/>
</dbReference>
<dbReference type="SMART" id="SM00849">
    <property type="entry name" value="Lactamase_B"/>
    <property type="match status" value="1"/>
</dbReference>
<comment type="caution">
    <text evidence="5">The sequence shown here is derived from an EMBL/GenBank/DDBJ whole genome shotgun (WGS) entry which is preliminary data.</text>
</comment>
<dbReference type="InterPro" id="IPR001279">
    <property type="entry name" value="Metallo-B-lactamas"/>
</dbReference>
<comment type="catalytic activity">
    <reaction evidence="3">
        <text>3',5'-cyclic UMP + H2O = UMP + H(+)</text>
        <dbReference type="Rhea" id="RHEA:70575"/>
        <dbReference type="ChEBI" id="CHEBI:15377"/>
        <dbReference type="ChEBI" id="CHEBI:15378"/>
        <dbReference type="ChEBI" id="CHEBI:57865"/>
        <dbReference type="ChEBI" id="CHEBI:184387"/>
    </reaction>
    <physiologicalReaction direction="left-to-right" evidence="3">
        <dbReference type="Rhea" id="RHEA:70576"/>
    </physiologicalReaction>
</comment>
<evidence type="ECO:0000256" key="1">
    <source>
        <dbReference type="ARBA" id="ARBA00034221"/>
    </source>
</evidence>
<feature type="domain" description="Metallo-beta-lactamase" evidence="4">
    <location>
        <begin position="19"/>
        <end position="224"/>
    </location>
</feature>
<comment type="catalytic activity">
    <reaction evidence="1">
        <text>3',5'-cyclic CMP + H2O = CMP + H(+)</text>
        <dbReference type="Rhea" id="RHEA:72675"/>
        <dbReference type="ChEBI" id="CHEBI:15377"/>
        <dbReference type="ChEBI" id="CHEBI:15378"/>
        <dbReference type="ChEBI" id="CHEBI:58003"/>
        <dbReference type="ChEBI" id="CHEBI:60377"/>
    </reaction>
    <physiologicalReaction direction="left-to-right" evidence="1">
        <dbReference type="Rhea" id="RHEA:72676"/>
    </physiologicalReaction>
</comment>
<dbReference type="EMBL" id="JBHLWN010000043">
    <property type="protein sequence ID" value="MFC0212940.1"/>
    <property type="molecule type" value="Genomic_DNA"/>
</dbReference>
<dbReference type="RefSeq" id="WP_377470184.1">
    <property type="nucleotide sequence ID" value="NZ_JBHLWN010000043.1"/>
</dbReference>
<dbReference type="InterPro" id="IPR050855">
    <property type="entry name" value="NDM-1-like"/>
</dbReference>
<proteinExistence type="predicted"/>
<dbReference type="PANTHER" id="PTHR42951">
    <property type="entry name" value="METALLO-BETA-LACTAMASE DOMAIN-CONTAINING"/>
    <property type="match status" value="1"/>
</dbReference>
<dbReference type="SUPFAM" id="SSF56281">
    <property type="entry name" value="Metallo-hydrolase/oxidoreductase"/>
    <property type="match status" value="1"/>
</dbReference>
<dbReference type="CDD" id="cd07721">
    <property type="entry name" value="yflN-like_MBL-fold"/>
    <property type="match status" value="1"/>
</dbReference>
<organism evidence="5 6">
    <name type="scientific">Paenibacillus chartarius</name>
    <dbReference type="NCBI Taxonomy" id="747481"/>
    <lineage>
        <taxon>Bacteria</taxon>
        <taxon>Bacillati</taxon>
        <taxon>Bacillota</taxon>
        <taxon>Bacilli</taxon>
        <taxon>Bacillales</taxon>
        <taxon>Paenibacillaceae</taxon>
        <taxon>Paenibacillus</taxon>
    </lineage>
</organism>
<keyword evidence="6" id="KW-1185">Reference proteome</keyword>
<evidence type="ECO:0000256" key="3">
    <source>
        <dbReference type="ARBA" id="ARBA00048505"/>
    </source>
</evidence>
<dbReference type="Gene3D" id="3.60.15.10">
    <property type="entry name" value="Ribonuclease Z/Hydroxyacylglutathione hydrolase-like"/>
    <property type="match status" value="1"/>
</dbReference>